<dbReference type="EMBL" id="JAKWBI020000041">
    <property type="protein sequence ID" value="KAJ2904971.1"/>
    <property type="molecule type" value="Genomic_DNA"/>
</dbReference>
<evidence type="ECO:0000313" key="3">
    <source>
        <dbReference type="Proteomes" id="UP001201980"/>
    </source>
</evidence>
<accession>A0AAD5RVA2</accession>
<protein>
    <submittedName>
        <fullName evidence="2">Gastric mucin-like protein</fullName>
    </submittedName>
</protein>
<gene>
    <name evidence="2" type="ORF">MKZ38_006836</name>
</gene>
<organism evidence="2 3">
    <name type="scientific">Zalerion maritima</name>
    <dbReference type="NCBI Taxonomy" id="339359"/>
    <lineage>
        <taxon>Eukaryota</taxon>
        <taxon>Fungi</taxon>
        <taxon>Dikarya</taxon>
        <taxon>Ascomycota</taxon>
        <taxon>Pezizomycotina</taxon>
        <taxon>Sordariomycetes</taxon>
        <taxon>Lulworthiomycetidae</taxon>
        <taxon>Lulworthiales</taxon>
        <taxon>Lulworthiaceae</taxon>
        <taxon>Zalerion</taxon>
    </lineage>
</organism>
<feature type="region of interest" description="Disordered" evidence="1">
    <location>
        <begin position="461"/>
        <end position="485"/>
    </location>
</feature>
<feature type="region of interest" description="Disordered" evidence="1">
    <location>
        <begin position="862"/>
        <end position="960"/>
    </location>
</feature>
<comment type="caution">
    <text evidence="2">The sequence shown here is derived from an EMBL/GenBank/DDBJ whole genome shotgun (WGS) entry which is preliminary data.</text>
</comment>
<sequence>MAESTYHGTVVAFEGNPDTISTQLRLLPKAPQILVLPSIQTYLPKDGRRRRFDAKRYIKEIQDASEARYETAKDFLKDSNLENKKLVFLNGGAVRAQALCIAAISENQTAGNLSRADAIYGQLVKGGITDLSEDHEARRSRMLGLDNDVGATSDPIINAMRAAELLDSETASLQPSNDIDLTSYSMKRRRSLSLPVYRYSEHMEGALPFYIFGAHQDWDSMSNRSSRYTFRDDMSIRSPLLVLDECAAHGTFLFPPKSPSCVGESYWRQSVASTTTTELLSPHSEAFTSRPGTPNRVMFGEACAVHLRTPSLRRAPKRSTSLDRATIRRSSYTETVADCRRPSKPSTESELSSMFDHCIFGSQDTIRSHGSFIDPPRVAVVRGHQPFRPSLDVPMSQFTNYGSSYVDRGVDAEDEEDNVPTLRPVLAVTEDLIVYFTEQENDAILDHVLQTFKDGTYPIQRSPPTSEVDDHIPTTPTSSHTTMPEARFPWESRPSVEITTPYNQHDDYDPYASDLYNPKAWMEQQQNFKPAVAKLRRLTPPKPPTPDSTPPPSITAGFEKKLHEFDTLSCPTAVSMQNSLRSTLNLYFPIEETGYHHFNFPLLPDMDGLWQPIFRVTDGLSSPGNGKSRVDQIMAVGSQKGVKKDFVSTITGQLEMLGSKQTGMKRSGRLDLRYLIASAMQVFTAQPLANQTQDNPFTNQYLLATLIVPHLETYLAMNPNIRFLLIEYPPEQLTTALALQQLIGVELMKVAGIINAETNMKRSARQSPSPSSCGEGLSAINIARSKTISPLFSKPSSSSSNISFPGSLNLTFSKANFLLASCASEKEVTNFIHTIWKILAETSSYYSVDELPSEARRSIIASSQPKRDVLSPPGSAGSTFPMSSRSTVSRQEEQEASLAAKLLSPSMSPHLDSPKRPISPLSQSPSIRANKPSRPGKTQRERIKNLLGTSPPSSWTERGGLNSAISIKSSRSGRTGRSIVDDDAASSFLDDDEEKADLRSEERRLMPLYQRGSQAHRTSVNGGAKALKWLGID</sequence>
<feature type="compositionally biased region" description="Low complexity" evidence="1">
    <location>
        <begin position="473"/>
        <end position="482"/>
    </location>
</feature>
<reference evidence="2" key="1">
    <citation type="submission" date="2022-07" db="EMBL/GenBank/DDBJ databases">
        <title>Draft genome sequence of Zalerion maritima ATCC 34329, a (micro)plastics degrading marine fungus.</title>
        <authorList>
            <person name="Paco A."/>
            <person name="Goncalves M.F.M."/>
            <person name="Rocha-Santos T.A.P."/>
            <person name="Alves A."/>
        </authorList>
    </citation>
    <scope>NUCLEOTIDE SEQUENCE</scope>
    <source>
        <strain evidence="2">ATCC 34329</strain>
    </source>
</reference>
<feature type="compositionally biased region" description="Polar residues" evidence="1">
    <location>
        <begin position="876"/>
        <end position="889"/>
    </location>
</feature>
<evidence type="ECO:0000313" key="2">
    <source>
        <dbReference type="EMBL" id="KAJ2904971.1"/>
    </source>
</evidence>
<feature type="compositionally biased region" description="Polar residues" evidence="1">
    <location>
        <begin position="947"/>
        <end position="956"/>
    </location>
</feature>
<name>A0AAD5RVA2_9PEZI</name>
<proteinExistence type="predicted"/>
<keyword evidence="3" id="KW-1185">Reference proteome</keyword>
<dbReference type="AlphaFoldDB" id="A0AAD5RVA2"/>
<dbReference type="Proteomes" id="UP001201980">
    <property type="component" value="Unassembled WGS sequence"/>
</dbReference>
<evidence type="ECO:0000256" key="1">
    <source>
        <dbReference type="SAM" id="MobiDB-lite"/>
    </source>
</evidence>